<sequence length="86" mass="9452">MGMEKIKEKHRVVIVGGGPGGKEAASFLTLRAQSDAFEKTASLEANLTLNRSALKYTALLKNKALFSNFVAIDYKIGVNELFFFPK</sequence>
<evidence type="ECO:0000313" key="2">
    <source>
        <dbReference type="Proteomes" id="UP000761411"/>
    </source>
</evidence>
<name>A0A944CP29_9BACI</name>
<reference evidence="1 2" key="1">
    <citation type="journal article" date="2021" name="Microorganisms">
        <title>Bacterial Dimethylsulfoniopropionate Biosynthesis in the East China Sea.</title>
        <authorList>
            <person name="Liu J."/>
            <person name="Zhang Y."/>
            <person name="Liu J."/>
            <person name="Zhong H."/>
            <person name="Williams B.T."/>
            <person name="Zheng Y."/>
            <person name="Curson A.R.J."/>
            <person name="Sun C."/>
            <person name="Sun H."/>
            <person name="Song D."/>
            <person name="Wagner Mackenzie B."/>
            <person name="Bermejo Martinez A."/>
            <person name="Todd J.D."/>
            <person name="Zhang X.H."/>
        </authorList>
    </citation>
    <scope>NUCLEOTIDE SEQUENCE [LARGE SCALE GENOMIC DNA]</scope>
    <source>
        <strain evidence="1 2">ESS08</strain>
    </source>
</reference>
<evidence type="ECO:0008006" key="3">
    <source>
        <dbReference type="Google" id="ProtNLM"/>
    </source>
</evidence>
<accession>A0A944CP29</accession>
<organism evidence="1 2">
    <name type="scientific">Mesobacillus boroniphilus</name>
    <dbReference type="NCBI Taxonomy" id="308892"/>
    <lineage>
        <taxon>Bacteria</taxon>
        <taxon>Bacillati</taxon>
        <taxon>Bacillota</taxon>
        <taxon>Bacilli</taxon>
        <taxon>Bacillales</taxon>
        <taxon>Bacillaceae</taxon>
        <taxon>Mesobacillus</taxon>
    </lineage>
</organism>
<gene>
    <name evidence="1" type="ORF">DYI25_17940</name>
</gene>
<keyword evidence="2" id="KW-1185">Reference proteome</keyword>
<proteinExistence type="predicted"/>
<dbReference type="AlphaFoldDB" id="A0A944CP29"/>
<protein>
    <recommendedName>
        <fullName evidence="3">FAD/NAD(P)-binding domain-containing protein</fullName>
    </recommendedName>
</protein>
<dbReference type="EMBL" id="QTKX01000003">
    <property type="protein sequence ID" value="MBS8266307.1"/>
    <property type="molecule type" value="Genomic_DNA"/>
</dbReference>
<dbReference type="Proteomes" id="UP000761411">
    <property type="component" value="Unassembled WGS sequence"/>
</dbReference>
<comment type="caution">
    <text evidence="1">The sequence shown here is derived from an EMBL/GenBank/DDBJ whole genome shotgun (WGS) entry which is preliminary data.</text>
</comment>
<evidence type="ECO:0000313" key="1">
    <source>
        <dbReference type="EMBL" id="MBS8266307.1"/>
    </source>
</evidence>